<dbReference type="GO" id="GO:0005874">
    <property type="term" value="C:microtubule"/>
    <property type="evidence" value="ECO:0007669"/>
    <property type="project" value="UniProtKB-KW"/>
</dbReference>
<dbReference type="InterPro" id="IPR011990">
    <property type="entry name" value="TPR-like_helical_dom_sf"/>
</dbReference>
<dbReference type="Proteomes" id="UP000183174">
    <property type="component" value="Unassembled WGS sequence"/>
</dbReference>
<feature type="domain" description="CHAT" evidence="11">
    <location>
        <begin position="532"/>
        <end position="871"/>
    </location>
</feature>
<evidence type="ECO:0000256" key="3">
    <source>
        <dbReference type="ARBA" id="ARBA00022490"/>
    </source>
</evidence>
<evidence type="ECO:0000313" key="12">
    <source>
        <dbReference type="EMBL" id="SCB40772.1"/>
    </source>
</evidence>
<dbReference type="GO" id="GO:0005737">
    <property type="term" value="C:cytoplasm"/>
    <property type="evidence" value="ECO:0007669"/>
    <property type="project" value="TreeGrafter"/>
</dbReference>
<keyword evidence="8" id="KW-0505">Motor protein</keyword>
<evidence type="ECO:0000256" key="7">
    <source>
        <dbReference type="ARBA" id="ARBA00023054"/>
    </source>
</evidence>
<evidence type="ECO:0000256" key="2">
    <source>
        <dbReference type="ARBA" id="ARBA00009622"/>
    </source>
</evidence>
<dbReference type="PRINTS" id="PR00381">
    <property type="entry name" value="KINESINLIGHT"/>
</dbReference>
<accession>A0A1C3WL28</accession>
<keyword evidence="6 10" id="KW-0802">TPR repeat</keyword>
<keyword evidence="5" id="KW-0677">Repeat</keyword>
<evidence type="ECO:0000256" key="9">
    <source>
        <dbReference type="ARBA" id="ARBA00023212"/>
    </source>
</evidence>
<dbReference type="GO" id="GO:0007018">
    <property type="term" value="P:microtubule-based movement"/>
    <property type="evidence" value="ECO:0007669"/>
    <property type="project" value="TreeGrafter"/>
</dbReference>
<feature type="repeat" description="TPR" evidence="10">
    <location>
        <begin position="124"/>
        <end position="157"/>
    </location>
</feature>
<proteinExistence type="inferred from homology"/>
<sequence>MTVMVFGLAARGVMTRQRLAWTAALALAITTLLATPALAQKGLAAESARLTALIGAGKYSEALPLAQAMVASLEKDNGRDLSGALNNLGQVHAGQGRDDLAEPLYKRAIALMEKSLGSDNALVAAELTNLAALYQRQGRFAEAEPLFKRALAVREKALPREHPDIGQSLNNIATLYAKQQRPADAEPLFRRALAIYQKAAGPEHPAVATVLNNIGQVERDLNRDAGAEAPIKRSLAIREKVLGPEHPDVARSLNNLAGLYQHQQRFADAEPLYRRALAIRERALGPDHPDVATSTSNLADFLQATGRTADALPLAQKTLAANRAQLRVVLPILFAARQQSLLASEKALDDALAAIQRGTQSSAASAVNKLAVRLAAGSDRLAELVRKDQDLAAESEALDKAIIAAVSKPSAQRDVAAEQRSRARIAAIASARNGLQKTLAVEFPDYASLSNPLPLTVKDIQPLLASDEAMVVYSVVDRRSYVVAITRESVDWKEIPLGADAVAQKVTAFRRGLDVGKARDASGKSGLFDLGLANELYVALLGPVEALTKDKRNLLVVPSAALTAMPFHLLVTEKPQAAIPDRLEGYRSAAWLLRRQAVSVLPSVISLKSLRAFARRDQSVKPMTGFGDPVFNPAAEGPADRRAANGKVAARSIATIAYADFWRGAGVDRARLAQALPQLPDTADELNAVARDVGAAEADIHLGRDASETTLKRAALAQYGIIYFATHGLVAGDVKGLGEPSLALSIPDQPTELDDGLLTASEVAQLKLNADWVVLSACNTIAGDKPGAEALSGLARSFFYAGARALLVSHWAVDSEAATRLTTSTFELLKNEPKLGRAEALRRAMLTYLDDASSPRNAYPAMWGPFALIGEGEVR</sequence>
<evidence type="ECO:0000256" key="1">
    <source>
        <dbReference type="ARBA" id="ARBA00004245"/>
    </source>
</evidence>
<name>A0A1C3WL28_9BRAD</name>
<dbReference type="EMBL" id="FMAE01000006">
    <property type="protein sequence ID" value="SCB40772.1"/>
    <property type="molecule type" value="Genomic_DNA"/>
</dbReference>
<dbReference type="Pfam" id="PF13424">
    <property type="entry name" value="TPR_12"/>
    <property type="match status" value="3"/>
</dbReference>
<dbReference type="GO" id="GO:0005871">
    <property type="term" value="C:kinesin complex"/>
    <property type="evidence" value="ECO:0007669"/>
    <property type="project" value="InterPro"/>
</dbReference>
<evidence type="ECO:0000256" key="6">
    <source>
        <dbReference type="ARBA" id="ARBA00022803"/>
    </source>
</evidence>
<dbReference type="InterPro" id="IPR019734">
    <property type="entry name" value="TPR_rpt"/>
</dbReference>
<dbReference type="PANTHER" id="PTHR45783">
    <property type="entry name" value="KINESIN LIGHT CHAIN"/>
    <property type="match status" value="1"/>
</dbReference>
<dbReference type="Gene3D" id="1.25.40.10">
    <property type="entry name" value="Tetratricopeptide repeat domain"/>
    <property type="match status" value="2"/>
</dbReference>
<evidence type="ECO:0000259" key="11">
    <source>
        <dbReference type="Pfam" id="PF12770"/>
    </source>
</evidence>
<evidence type="ECO:0000256" key="5">
    <source>
        <dbReference type="ARBA" id="ARBA00022737"/>
    </source>
</evidence>
<comment type="subcellular location">
    <subcellularLocation>
        <location evidence="1">Cytoplasm</location>
        <location evidence="1">Cytoskeleton</location>
    </subcellularLocation>
</comment>
<reference evidence="12 13" key="1">
    <citation type="submission" date="2016-08" db="EMBL/GenBank/DDBJ databases">
        <authorList>
            <person name="Seilhamer J.J."/>
        </authorList>
    </citation>
    <scope>NUCLEOTIDE SEQUENCE [LARGE SCALE GENOMIC DNA]</scope>
    <source>
        <strain evidence="12 13">CCBAU 10071</strain>
    </source>
</reference>
<dbReference type="GO" id="GO:0019894">
    <property type="term" value="F:kinesin binding"/>
    <property type="evidence" value="ECO:0007669"/>
    <property type="project" value="TreeGrafter"/>
</dbReference>
<evidence type="ECO:0000256" key="8">
    <source>
        <dbReference type="ARBA" id="ARBA00023175"/>
    </source>
</evidence>
<dbReference type="Pfam" id="PF12770">
    <property type="entry name" value="CHAT"/>
    <property type="match status" value="1"/>
</dbReference>
<evidence type="ECO:0000313" key="13">
    <source>
        <dbReference type="Proteomes" id="UP000183174"/>
    </source>
</evidence>
<protein>
    <submittedName>
        <fullName evidence="12">Tetratricopeptide repeat-containing protein</fullName>
    </submittedName>
</protein>
<dbReference type="InterPro" id="IPR024983">
    <property type="entry name" value="CHAT_dom"/>
</dbReference>
<dbReference type="PROSITE" id="PS50005">
    <property type="entry name" value="TPR"/>
    <property type="match status" value="1"/>
</dbReference>
<evidence type="ECO:0000256" key="10">
    <source>
        <dbReference type="PROSITE-ProRule" id="PRU00339"/>
    </source>
</evidence>
<evidence type="ECO:0000256" key="4">
    <source>
        <dbReference type="ARBA" id="ARBA00022701"/>
    </source>
</evidence>
<keyword evidence="3" id="KW-0963">Cytoplasm</keyword>
<organism evidence="12 13">
    <name type="scientific">Bradyrhizobium yuanmingense</name>
    <dbReference type="NCBI Taxonomy" id="108015"/>
    <lineage>
        <taxon>Bacteria</taxon>
        <taxon>Pseudomonadati</taxon>
        <taxon>Pseudomonadota</taxon>
        <taxon>Alphaproteobacteria</taxon>
        <taxon>Hyphomicrobiales</taxon>
        <taxon>Nitrobacteraceae</taxon>
        <taxon>Bradyrhizobium</taxon>
    </lineage>
</organism>
<dbReference type="AlphaFoldDB" id="A0A1C3WL28"/>
<gene>
    <name evidence="12" type="ORF">GA0061099_1006407</name>
</gene>
<comment type="similarity">
    <text evidence="2">Belongs to the kinesin light chain family.</text>
</comment>
<dbReference type="SMART" id="SM00028">
    <property type="entry name" value="TPR"/>
    <property type="match status" value="6"/>
</dbReference>
<dbReference type="InterPro" id="IPR002151">
    <property type="entry name" value="Kinesin_light"/>
</dbReference>
<keyword evidence="7" id="KW-0175">Coiled coil</keyword>
<dbReference type="PANTHER" id="PTHR45783:SF3">
    <property type="entry name" value="KINESIN LIGHT CHAIN"/>
    <property type="match status" value="1"/>
</dbReference>
<keyword evidence="4" id="KW-0493">Microtubule</keyword>
<keyword evidence="9" id="KW-0206">Cytoskeleton</keyword>
<dbReference type="SUPFAM" id="SSF48452">
    <property type="entry name" value="TPR-like"/>
    <property type="match status" value="2"/>
</dbReference>